<evidence type="ECO:0000259" key="5">
    <source>
        <dbReference type="PROSITE" id="PS50122"/>
    </source>
</evidence>
<dbReference type="InterPro" id="IPR000673">
    <property type="entry name" value="Sig_transdc_resp-reg_Me-estase"/>
</dbReference>
<name>A0ABN1JVR5_9BURK</name>
<dbReference type="EC" id="3.1.1.61" evidence="2"/>
<feature type="active site" evidence="4">
    <location>
        <position position="43"/>
    </location>
</feature>
<gene>
    <name evidence="6" type="ORF">GCM10009107_16180</name>
</gene>
<dbReference type="Gene3D" id="3.40.50.180">
    <property type="entry name" value="Methylesterase CheB, C-terminal domain"/>
    <property type="match status" value="1"/>
</dbReference>
<feature type="active site" evidence="4">
    <location>
        <position position="16"/>
    </location>
</feature>
<dbReference type="CDD" id="cd16433">
    <property type="entry name" value="CheB"/>
    <property type="match status" value="1"/>
</dbReference>
<dbReference type="Proteomes" id="UP001500279">
    <property type="component" value="Unassembled WGS sequence"/>
</dbReference>
<dbReference type="RefSeq" id="WP_141290218.1">
    <property type="nucleotide sequence ID" value="NZ_BAAAEW010000007.1"/>
</dbReference>
<sequence>MNWPDLSLKAVVIGASAGGVEALLALTAALPADFPAPVLVVLHRAPQPEGKLSPAALLARRCALPVEDAWAGQPLKPGRVLLAPADYHLLVDPGPDGPVAALSVDDAVLWSRPAIDPLFESAAHEYGAGLLAIVLTGASADGAAGALAVRAHGGRLWVQDPAEAVVPTMPRAALDLAGADQVMSLKMMCDALGQAQTGGER</sequence>
<organism evidence="6 7">
    <name type="scientific">Ideonella azotifigens</name>
    <dbReference type="NCBI Taxonomy" id="513160"/>
    <lineage>
        <taxon>Bacteria</taxon>
        <taxon>Pseudomonadati</taxon>
        <taxon>Pseudomonadota</taxon>
        <taxon>Betaproteobacteria</taxon>
        <taxon>Burkholderiales</taxon>
        <taxon>Sphaerotilaceae</taxon>
        <taxon>Ideonella</taxon>
    </lineage>
</organism>
<keyword evidence="7" id="KW-1185">Reference proteome</keyword>
<reference evidence="6 7" key="1">
    <citation type="journal article" date="2019" name="Int. J. Syst. Evol. Microbiol.">
        <title>The Global Catalogue of Microorganisms (GCM) 10K type strain sequencing project: providing services to taxonomists for standard genome sequencing and annotation.</title>
        <authorList>
            <consortium name="The Broad Institute Genomics Platform"/>
            <consortium name="The Broad Institute Genome Sequencing Center for Infectious Disease"/>
            <person name="Wu L."/>
            <person name="Ma J."/>
        </authorList>
    </citation>
    <scope>NUCLEOTIDE SEQUENCE [LARGE SCALE GENOMIC DNA]</scope>
    <source>
        <strain evidence="6 7">JCM 15503</strain>
    </source>
</reference>
<feature type="active site" evidence="4">
    <location>
        <position position="141"/>
    </location>
</feature>
<accession>A0ABN1JVR5</accession>
<comment type="caution">
    <text evidence="6">The sequence shown here is derived from an EMBL/GenBank/DDBJ whole genome shotgun (WGS) entry which is preliminary data.</text>
</comment>
<protein>
    <recommendedName>
        <fullName evidence="2">protein-glutamate methylesterase</fullName>
        <ecNumber evidence="2">3.1.1.61</ecNumber>
    </recommendedName>
</protein>
<evidence type="ECO:0000256" key="2">
    <source>
        <dbReference type="ARBA" id="ARBA00039140"/>
    </source>
</evidence>
<dbReference type="PANTHER" id="PTHR42872:SF6">
    <property type="entry name" value="PROTEIN-GLUTAMATE METHYLESTERASE_PROTEIN-GLUTAMINE GLUTAMINASE"/>
    <property type="match status" value="1"/>
</dbReference>
<keyword evidence="1 4" id="KW-0378">Hydrolase</keyword>
<feature type="domain" description="CheB-type methylesterase" evidence="5">
    <location>
        <begin position="4"/>
        <end position="199"/>
    </location>
</feature>
<evidence type="ECO:0000313" key="6">
    <source>
        <dbReference type="EMBL" id="GAA0747565.1"/>
    </source>
</evidence>
<evidence type="ECO:0000256" key="4">
    <source>
        <dbReference type="PROSITE-ProRule" id="PRU00050"/>
    </source>
</evidence>
<dbReference type="EMBL" id="BAAAEW010000007">
    <property type="protein sequence ID" value="GAA0747565.1"/>
    <property type="molecule type" value="Genomic_DNA"/>
</dbReference>
<proteinExistence type="predicted"/>
<dbReference type="PROSITE" id="PS50122">
    <property type="entry name" value="CHEB"/>
    <property type="match status" value="1"/>
</dbReference>
<evidence type="ECO:0000256" key="3">
    <source>
        <dbReference type="ARBA" id="ARBA00048267"/>
    </source>
</evidence>
<dbReference type="PANTHER" id="PTHR42872">
    <property type="entry name" value="PROTEIN-GLUTAMATE METHYLESTERASE/PROTEIN-GLUTAMINE GLUTAMINASE"/>
    <property type="match status" value="1"/>
</dbReference>
<comment type="catalytic activity">
    <reaction evidence="3">
        <text>[protein]-L-glutamate 5-O-methyl ester + H2O = L-glutamyl-[protein] + methanol + H(+)</text>
        <dbReference type="Rhea" id="RHEA:23236"/>
        <dbReference type="Rhea" id="RHEA-COMP:10208"/>
        <dbReference type="Rhea" id="RHEA-COMP:10311"/>
        <dbReference type="ChEBI" id="CHEBI:15377"/>
        <dbReference type="ChEBI" id="CHEBI:15378"/>
        <dbReference type="ChEBI" id="CHEBI:17790"/>
        <dbReference type="ChEBI" id="CHEBI:29973"/>
        <dbReference type="ChEBI" id="CHEBI:82795"/>
        <dbReference type="EC" id="3.1.1.61"/>
    </reaction>
</comment>
<evidence type="ECO:0000313" key="7">
    <source>
        <dbReference type="Proteomes" id="UP001500279"/>
    </source>
</evidence>
<keyword evidence="4" id="KW-0145">Chemotaxis</keyword>
<evidence type="ECO:0000256" key="1">
    <source>
        <dbReference type="ARBA" id="ARBA00022801"/>
    </source>
</evidence>
<dbReference type="Pfam" id="PF01339">
    <property type="entry name" value="CheB_methylest"/>
    <property type="match status" value="1"/>
</dbReference>
<dbReference type="InterPro" id="IPR035909">
    <property type="entry name" value="CheB_C"/>
</dbReference>
<dbReference type="SUPFAM" id="SSF52738">
    <property type="entry name" value="Methylesterase CheB, C-terminal domain"/>
    <property type="match status" value="1"/>
</dbReference>